<name>U3AFM6_9EURY</name>
<feature type="transmembrane region" description="Helical" evidence="7">
    <location>
        <begin position="43"/>
        <end position="66"/>
    </location>
</feature>
<dbReference type="eggNOG" id="arCOG00899">
    <property type="taxonomic scope" value="Archaea"/>
</dbReference>
<evidence type="ECO:0000256" key="7">
    <source>
        <dbReference type="SAM" id="Phobius"/>
    </source>
</evidence>
<dbReference type="Pfam" id="PF03706">
    <property type="entry name" value="LPG_synthase_TM"/>
    <property type="match status" value="1"/>
</dbReference>
<keyword evidence="9" id="KW-1185">Reference proteome</keyword>
<sequence length="344" mass="35330">MLDTRRRAAVVGFLAAALVLAGLFWSVGAGAVAAELADADLGLIALVGATALAWLGAWALVLRLVLGAIGPTLPYHESALVYAAASFANNVTPFGQAGGEPITALVISSVADVEYERGLAAIASTDALNFVPSVLFALFGVAYYATNAGLRGRLTAIATAVLALAVLAPVAFALGWRYRYRLEAALVAGLGPVLARLHGALPWLPLPTPDGIERRVEGFVGAVERVATSPRRLALALCCSAAGWLSQSLGLWIAFRAFGVSIPFYVALFVVPLGTIASAMPTPGGLGAIETVHVLLLSVATSLPASTIAAVVTVHRVGGFLLMTSIGGGSMSYLWATGRRALAD</sequence>
<keyword evidence="4 7" id="KW-0812">Transmembrane</keyword>
<evidence type="ECO:0000256" key="3">
    <source>
        <dbReference type="ARBA" id="ARBA00022475"/>
    </source>
</evidence>
<feature type="transmembrane region" description="Helical" evidence="7">
    <location>
        <begin position="292"/>
        <end position="312"/>
    </location>
</feature>
<evidence type="ECO:0000256" key="1">
    <source>
        <dbReference type="ARBA" id="ARBA00004651"/>
    </source>
</evidence>
<evidence type="ECO:0000256" key="4">
    <source>
        <dbReference type="ARBA" id="ARBA00022692"/>
    </source>
</evidence>
<dbReference type="GO" id="GO:0005886">
    <property type="term" value="C:plasma membrane"/>
    <property type="evidence" value="ECO:0007669"/>
    <property type="project" value="UniProtKB-SubCell"/>
</dbReference>
<keyword evidence="6 7" id="KW-0472">Membrane</keyword>
<dbReference type="PANTHER" id="PTHR39087">
    <property type="entry name" value="UPF0104 MEMBRANE PROTEIN MJ1595"/>
    <property type="match status" value="1"/>
</dbReference>
<reference evidence="8 9" key="1">
    <citation type="submission" date="2013-09" db="EMBL/GenBank/DDBJ databases">
        <title>Whole genome sequencing of Halarchaeum acidiphilum strain MH1-52-1.</title>
        <authorList>
            <person name="Shimane Y."/>
            <person name="Minegishi H."/>
            <person name="Nishi S."/>
            <person name="Echigo A."/>
            <person name="Shuto A."/>
            <person name="Konishi M."/>
            <person name="Ito T."/>
            <person name="Ohkuma M."/>
            <person name="Ohta Y."/>
            <person name="Nagano Y."/>
            <person name="Tsubouchi T."/>
            <person name="Mori K."/>
            <person name="Usui K."/>
            <person name="Kamekura M."/>
            <person name="Usami R."/>
            <person name="Takaki Y."/>
            <person name="Hatada Y."/>
        </authorList>
    </citation>
    <scope>NUCLEOTIDE SEQUENCE [LARGE SCALE GENOMIC DNA]</scope>
    <source>
        <strain evidence="8 9">JCM 16109</strain>
    </source>
</reference>
<keyword evidence="3" id="KW-1003">Cell membrane</keyword>
<feature type="transmembrane region" description="Helical" evidence="7">
    <location>
        <begin position="233"/>
        <end position="255"/>
    </location>
</feature>
<gene>
    <name evidence="8" type="ORF">MBEHAL_2348</name>
</gene>
<dbReference type="RefSeq" id="WP_021780667.1">
    <property type="nucleotide sequence ID" value="NZ_BATA01000079.1"/>
</dbReference>
<dbReference type="AlphaFoldDB" id="U3AFM6"/>
<feature type="transmembrane region" description="Helical" evidence="7">
    <location>
        <begin position="261"/>
        <end position="280"/>
    </location>
</feature>
<dbReference type="OrthoDB" id="15513at2157"/>
<feature type="transmembrane region" description="Helical" evidence="7">
    <location>
        <begin position="157"/>
        <end position="176"/>
    </location>
</feature>
<proteinExistence type="inferred from homology"/>
<dbReference type="Proteomes" id="UP000016986">
    <property type="component" value="Unassembled WGS sequence"/>
</dbReference>
<feature type="transmembrane region" description="Helical" evidence="7">
    <location>
        <begin position="318"/>
        <end position="336"/>
    </location>
</feature>
<accession>U3AFM6</accession>
<evidence type="ECO:0000256" key="2">
    <source>
        <dbReference type="ARBA" id="ARBA00011061"/>
    </source>
</evidence>
<dbReference type="PANTHER" id="PTHR39087:SF2">
    <property type="entry name" value="UPF0104 MEMBRANE PROTEIN MJ1595"/>
    <property type="match status" value="1"/>
</dbReference>
<keyword evidence="5 7" id="KW-1133">Transmembrane helix</keyword>
<feature type="transmembrane region" description="Helical" evidence="7">
    <location>
        <begin position="127"/>
        <end position="145"/>
    </location>
</feature>
<comment type="similarity">
    <text evidence="2">Belongs to the UPF0104 family.</text>
</comment>
<organism evidence="8 9">
    <name type="scientific">Halarchaeum acidiphilum MH1-52-1</name>
    <dbReference type="NCBI Taxonomy" id="1261545"/>
    <lineage>
        <taxon>Archaea</taxon>
        <taxon>Methanobacteriati</taxon>
        <taxon>Methanobacteriota</taxon>
        <taxon>Stenosarchaea group</taxon>
        <taxon>Halobacteria</taxon>
        <taxon>Halobacteriales</taxon>
        <taxon>Halobacteriaceae</taxon>
    </lineage>
</organism>
<comment type="subcellular location">
    <subcellularLocation>
        <location evidence="1">Cell membrane</location>
        <topology evidence="1">Multi-pass membrane protein</topology>
    </subcellularLocation>
</comment>
<dbReference type="EMBL" id="BATA01000079">
    <property type="protein sequence ID" value="GAD53588.1"/>
    <property type="molecule type" value="Genomic_DNA"/>
</dbReference>
<protein>
    <submittedName>
        <fullName evidence="8">Uncharacterized protein</fullName>
    </submittedName>
</protein>
<evidence type="ECO:0000313" key="9">
    <source>
        <dbReference type="Proteomes" id="UP000016986"/>
    </source>
</evidence>
<comment type="caution">
    <text evidence="8">The sequence shown here is derived from an EMBL/GenBank/DDBJ whole genome shotgun (WGS) entry which is preliminary data.</text>
</comment>
<evidence type="ECO:0000313" key="8">
    <source>
        <dbReference type="EMBL" id="GAD53588.1"/>
    </source>
</evidence>
<dbReference type="NCBIfam" id="TIGR00374">
    <property type="entry name" value="flippase-like domain"/>
    <property type="match status" value="1"/>
</dbReference>
<dbReference type="InterPro" id="IPR022791">
    <property type="entry name" value="L-PG_synthase/AglD"/>
</dbReference>
<evidence type="ECO:0000256" key="5">
    <source>
        <dbReference type="ARBA" id="ARBA00022989"/>
    </source>
</evidence>
<evidence type="ECO:0000256" key="6">
    <source>
        <dbReference type="ARBA" id="ARBA00023136"/>
    </source>
</evidence>